<name>A0ABP9T351_9ACTN</name>
<evidence type="ECO:0000313" key="2">
    <source>
        <dbReference type="EMBL" id="GAA5207726.1"/>
    </source>
</evidence>
<feature type="domain" description="DUF6892" evidence="1">
    <location>
        <begin position="3"/>
        <end position="141"/>
    </location>
</feature>
<accession>A0ABP9T351</accession>
<dbReference type="InterPro" id="IPR054187">
    <property type="entry name" value="DUF6892"/>
</dbReference>
<evidence type="ECO:0000259" key="1">
    <source>
        <dbReference type="Pfam" id="PF21832"/>
    </source>
</evidence>
<evidence type="ECO:0000313" key="3">
    <source>
        <dbReference type="Proteomes" id="UP001499878"/>
    </source>
</evidence>
<dbReference type="Proteomes" id="UP001499878">
    <property type="component" value="Unassembled WGS sequence"/>
</dbReference>
<sequence length="144" mass="16248">MRMATFKDFNFKLIVVEQLMFIDETLTPQFRLADLLKEKGLGDSPWEYAEQHGLAYQIVPEARSYFESLEISDELLAGVEELCMDGGNQVYQECAPVWDGEDDLFDVTSLDDLVLLPNLRRVLGSEFLGPDLLNVLSARGIVAD</sequence>
<proteinExistence type="predicted"/>
<protein>
    <recommendedName>
        <fullName evidence="1">DUF6892 domain-containing protein</fullName>
    </recommendedName>
</protein>
<dbReference type="EMBL" id="BAABJR010000005">
    <property type="protein sequence ID" value="GAA5207726.1"/>
    <property type="molecule type" value="Genomic_DNA"/>
</dbReference>
<comment type="caution">
    <text evidence="2">The sequence shown here is derived from an EMBL/GenBank/DDBJ whole genome shotgun (WGS) entry which is preliminary data.</text>
</comment>
<dbReference type="Pfam" id="PF21832">
    <property type="entry name" value="DUF6892"/>
    <property type="match status" value="1"/>
</dbReference>
<reference evidence="3" key="1">
    <citation type="journal article" date="2019" name="Int. J. Syst. Evol. Microbiol.">
        <title>The Global Catalogue of Microorganisms (GCM) 10K type strain sequencing project: providing services to taxonomists for standard genome sequencing and annotation.</title>
        <authorList>
            <consortium name="The Broad Institute Genomics Platform"/>
            <consortium name="The Broad Institute Genome Sequencing Center for Infectious Disease"/>
            <person name="Wu L."/>
            <person name="Ma J."/>
        </authorList>
    </citation>
    <scope>NUCLEOTIDE SEQUENCE [LARGE SCALE GENOMIC DNA]</scope>
    <source>
        <strain evidence="3">JCM 18306</strain>
    </source>
</reference>
<organism evidence="2 3">
    <name type="scientific">Streptomyces thinghirensis</name>
    <dbReference type="NCBI Taxonomy" id="551547"/>
    <lineage>
        <taxon>Bacteria</taxon>
        <taxon>Bacillati</taxon>
        <taxon>Actinomycetota</taxon>
        <taxon>Actinomycetes</taxon>
        <taxon>Kitasatosporales</taxon>
        <taxon>Streptomycetaceae</taxon>
        <taxon>Streptomyces</taxon>
    </lineage>
</organism>
<keyword evidence="3" id="KW-1185">Reference proteome</keyword>
<gene>
    <name evidence="2" type="ORF">GCM10023323_24410</name>
</gene>